<evidence type="ECO:0000313" key="4">
    <source>
        <dbReference type="Proteomes" id="UP001160148"/>
    </source>
</evidence>
<keyword evidence="4" id="KW-1185">Reference proteome</keyword>
<evidence type="ECO:0000313" key="2">
    <source>
        <dbReference type="EMBL" id="CAI6351122.1"/>
    </source>
</evidence>
<organism evidence="3 4">
    <name type="scientific">Macrosiphum euphorbiae</name>
    <name type="common">potato aphid</name>
    <dbReference type="NCBI Taxonomy" id="13131"/>
    <lineage>
        <taxon>Eukaryota</taxon>
        <taxon>Metazoa</taxon>
        <taxon>Ecdysozoa</taxon>
        <taxon>Arthropoda</taxon>
        <taxon>Hexapoda</taxon>
        <taxon>Insecta</taxon>
        <taxon>Pterygota</taxon>
        <taxon>Neoptera</taxon>
        <taxon>Paraneoptera</taxon>
        <taxon>Hemiptera</taxon>
        <taxon>Sternorrhyncha</taxon>
        <taxon>Aphidomorpha</taxon>
        <taxon>Aphidoidea</taxon>
        <taxon>Aphididae</taxon>
        <taxon>Macrosiphini</taxon>
        <taxon>Macrosiphum</taxon>
    </lineage>
</organism>
<evidence type="ECO:0000256" key="1">
    <source>
        <dbReference type="SAM" id="MobiDB-lite"/>
    </source>
</evidence>
<proteinExistence type="predicted"/>
<feature type="region of interest" description="Disordered" evidence="1">
    <location>
        <begin position="1"/>
        <end position="27"/>
    </location>
</feature>
<protein>
    <submittedName>
        <fullName evidence="3">Uncharacterized protein</fullName>
    </submittedName>
</protein>
<accession>A0AAV0W899</accession>
<dbReference type="EMBL" id="CARXXK010000001">
    <property type="protein sequence ID" value="CAI6351122.1"/>
    <property type="molecule type" value="Genomic_DNA"/>
</dbReference>
<dbReference type="Proteomes" id="UP001160148">
    <property type="component" value="Unassembled WGS sequence"/>
</dbReference>
<name>A0AAV0W899_9HEMI</name>
<feature type="compositionally biased region" description="Basic and acidic residues" evidence="1">
    <location>
        <begin position="10"/>
        <end position="27"/>
    </location>
</feature>
<dbReference type="AlphaFoldDB" id="A0AAV0W899"/>
<dbReference type="EMBL" id="CARXXK010000001">
    <property type="protein sequence ID" value="CAI6351984.1"/>
    <property type="molecule type" value="Genomic_DNA"/>
</dbReference>
<comment type="caution">
    <text evidence="3">The sequence shown here is derived from an EMBL/GenBank/DDBJ whole genome shotgun (WGS) entry which is preliminary data.</text>
</comment>
<reference evidence="3 4" key="1">
    <citation type="submission" date="2023-01" db="EMBL/GenBank/DDBJ databases">
        <authorList>
            <person name="Whitehead M."/>
        </authorList>
    </citation>
    <scope>NUCLEOTIDE SEQUENCE [LARGE SCALE GENOMIC DNA]</scope>
</reference>
<sequence>MGRLSKRALKNKEAKSRSRDNESFRVQELENDKLRKRLYLASQDITNQKKILNLKCTKKRLLDPVNKLNNQITSRQNMDKRLHIL</sequence>
<evidence type="ECO:0000313" key="3">
    <source>
        <dbReference type="EMBL" id="CAI6351984.1"/>
    </source>
</evidence>
<gene>
    <name evidence="2" type="ORF">MEUPH1_LOCUS7501</name>
    <name evidence="3" type="ORF">MEUPH1_LOCUS8284</name>
</gene>